<accession>A0A7S4FIV6</accession>
<dbReference type="AlphaFoldDB" id="A0A7S4FIV6"/>
<protein>
    <submittedName>
        <fullName evidence="1">Uncharacterized protein</fullName>
    </submittedName>
</protein>
<proteinExistence type="predicted"/>
<gene>
    <name evidence="1" type="ORF">EGYM00163_LOCUS9327</name>
</gene>
<evidence type="ECO:0000313" key="1">
    <source>
        <dbReference type="EMBL" id="CAE0798207.1"/>
    </source>
</evidence>
<dbReference type="EMBL" id="HBJA01028625">
    <property type="protein sequence ID" value="CAE0798207.1"/>
    <property type="molecule type" value="Transcribed_RNA"/>
</dbReference>
<sequence>MTCAVADPPPTHPLCNTPFARWCTVPSTWSPRYIGQRASVPSLVLLLPSPMFVWFTGSCGSAAGPGCCPTFSAAIPAGARRGARVFLVRDPGIRTPHSTSHKAA</sequence>
<organism evidence="1">
    <name type="scientific">Eutreptiella gymnastica</name>
    <dbReference type="NCBI Taxonomy" id="73025"/>
    <lineage>
        <taxon>Eukaryota</taxon>
        <taxon>Discoba</taxon>
        <taxon>Euglenozoa</taxon>
        <taxon>Euglenida</taxon>
        <taxon>Spirocuta</taxon>
        <taxon>Euglenophyceae</taxon>
        <taxon>Eutreptiales</taxon>
        <taxon>Eutreptiaceae</taxon>
        <taxon>Eutreptiella</taxon>
    </lineage>
</organism>
<reference evidence="1" key="1">
    <citation type="submission" date="2021-01" db="EMBL/GenBank/DDBJ databases">
        <authorList>
            <person name="Corre E."/>
            <person name="Pelletier E."/>
            <person name="Niang G."/>
            <person name="Scheremetjew M."/>
            <person name="Finn R."/>
            <person name="Kale V."/>
            <person name="Holt S."/>
            <person name="Cochrane G."/>
            <person name="Meng A."/>
            <person name="Brown T."/>
            <person name="Cohen L."/>
        </authorList>
    </citation>
    <scope>NUCLEOTIDE SEQUENCE</scope>
    <source>
        <strain evidence="1">CCMP1594</strain>
    </source>
</reference>
<name>A0A7S4FIV6_9EUGL</name>